<accession>A0A164J436</accession>
<organism evidence="1 2">
    <name type="scientific">Daphnia magna</name>
    <dbReference type="NCBI Taxonomy" id="35525"/>
    <lineage>
        <taxon>Eukaryota</taxon>
        <taxon>Metazoa</taxon>
        <taxon>Ecdysozoa</taxon>
        <taxon>Arthropoda</taxon>
        <taxon>Crustacea</taxon>
        <taxon>Branchiopoda</taxon>
        <taxon>Diplostraca</taxon>
        <taxon>Cladocera</taxon>
        <taxon>Anomopoda</taxon>
        <taxon>Daphniidae</taxon>
        <taxon>Daphnia</taxon>
    </lineage>
</organism>
<sequence>STMAIFRRGASIAKRKTLLAIFLMTLFMLILYLNAGEQRESLRLCSEGILDGSQYTKQTNGHFLSVNQQRPCQLRQYTTEDTVSCLDRLSTIKNNPSADAKPRNKFHIAFAGDSRIRIQYLSFLKLIPDYDRDSKMDPTAKHKDADMVSPMFGDLLISFRWRPLIAGKVIDDLIRWIDILDKGIKQRKNSSDYPPDVLIIGMASWDMLQQEGDDHLWYQNGVQGLVPLLQKLMFHSKDVVTAKSSDVRDRKIIWLNQYTTFDFFADNGGANRVIYKEKLQPYNQIARQIFRGSGITVWD</sequence>
<feature type="non-terminal residue" evidence="1">
    <location>
        <position position="1"/>
    </location>
</feature>
<dbReference type="AlphaFoldDB" id="A0A164J436"/>
<dbReference type="Proteomes" id="UP000076858">
    <property type="component" value="Unassembled WGS sequence"/>
</dbReference>
<gene>
    <name evidence="1" type="ORF">APZ42_001211</name>
</gene>
<evidence type="ECO:0000313" key="1">
    <source>
        <dbReference type="EMBL" id="KZS01949.1"/>
    </source>
</evidence>
<reference evidence="1 2" key="1">
    <citation type="submission" date="2016-03" db="EMBL/GenBank/DDBJ databases">
        <title>EvidentialGene: Evidence-directed Construction of Genes on Genomes.</title>
        <authorList>
            <person name="Gilbert D.G."/>
            <person name="Choi J.-H."/>
            <person name="Mockaitis K."/>
            <person name="Colbourne J."/>
            <person name="Pfrender M."/>
        </authorList>
    </citation>
    <scope>NUCLEOTIDE SEQUENCE [LARGE SCALE GENOMIC DNA]</scope>
    <source>
        <strain evidence="1 2">Xinb3</strain>
        <tissue evidence="1">Complete organism</tissue>
    </source>
</reference>
<keyword evidence="2" id="KW-1185">Reference proteome</keyword>
<proteinExistence type="predicted"/>
<dbReference type="OrthoDB" id="6335151at2759"/>
<comment type="caution">
    <text evidence="1">The sequence shown here is derived from an EMBL/GenBank/DDBJ whole genome shotgun (WGS) entry which is preliminary data.</text>
</comment>
<dbReference type="EMBL" id="LRGB01005743">
    <property type="protein sequence ID" value="KZS01949.1"/>
    <property type="molecule type" value="Genomic_DNA"/>
</dbReference>
<feature type="non-terminal residue" evidence="1">
    <location>
        <position position="299"/>
    </location>
</feature>
<evidence type="ECO:0000313" key="2">
    <source>
        <dbReference type="Proteomes" id="UP000076858"/>
    </source>
</evidence>
<protein>
    <submittedName>
        <fullName evidence="1">Uncharacterized protein</fullName>
    </submittedName>
</protein>
<name>A0A164J436_9CRUS</name>